<dbReference type="Pfam" id="PF13670">
    <property type="entry name" value="PepSY_2"/>
    <property type="match status" value="1"/>
</dbReference>
<evidence type="ECO:0000313" key="4">
    <source>
        <dbReference type="Proteomes" id="UP000319980"/>
    </source>
</evidence>
<dbReference type="EMBL" id="VOHK01000003">
    <property type="protein sequence ID" value="TWT21446.1"/>
    <property type="molecule type" value="Genomic_DNA"/>
</dbReference>
<sequence>MRTERVKTSGITLLMGAGLVISSMAVFAQQTGRTPATNNAYMSAGDVERRAIAEGVSVITEIELEDRLAEVEGRDAQQRKVELVIDRRTGEVLQRKVKQARFGN</sequence>
<keyword evidence="4" id="KW-1185">Reference proteome</keyword>
<keyword evidence="1" id="KW-0732">Signal</keyword>
<gene>
    <name evidence="3" type="ORF">FQY83_08890</name>
</gene>
<name>A0A5C5U6E7_9GAMM</name>
<proteinExistence type="predicted"/>
<comment type="caution">
    <text evidence="3">The sequence shown here is derived from an EMBL/GenBank/DDBJ whole genome shotgun (WGS) entry which is preliminary data.</text>
</comment>
<feature type="chain" id="PRO_5023016371" evidence="1">
    <location>
        <begin position="29"/>
        <end position="104"/>
    </location>
</feature>
<reference evidence="3 4" key="1">
    <citation type="journal article" date="2008" name="Int. J. Syst. Evol. Microbiol.">
        <title>Luteimonas marina sp. nov., isolated from seawater.</title>
        <authorList>
            <person name="Baik K.S."/>
            <person name="Park S.C."/>
            <person name="Kim M.S."/>
            <person name="Kim E.M."/>
            <person name="Park C."/>
            <person name="Chun J."/>
            <person name="Seong C.N."/>
        </authorList>
    </citation>
    <scope>NUCLEOTIDE SEQUENCE [LARGE SCALE GENOMIC DNA]</scope>
    <source>
        <strain evidence="3 4">FR1330</strain>
    </source>
</reference>
<organism evidence="3 4">
    <name type="scientific">Luteimonas marina</name>
    <dbReference type="NCBI Taxonomy" id="488485"/>
    <lineage>
        <taxon>Bacteria</taxon>
        <taxon>Pseudomonadati</taxon>
        <taxon>Pseudomonadota</taxon>
        <taxon>Gammaproteobacteria</taxon>
        <taxon>Lysobacterales</taxon>
        <taxon>Lysobacteraceae</taxon>
        <taxon>Luteimonas</taxon>
    </lineage>
</organism>
<dbReference type="OrthoDB" id="7064001at2"/>
<accession>A0A5C5U6E7</accession>
<dbReference type="Proteomes" id="UP000319980">
    <property type="component" value="Unassembled WGS sequence"/>
</dbReference>
<evidence type="ECO:0000256" key="1">
    <source>
        <dbReference type="SAM" id="SignalP"/>
    </source>
</evidence>
<dbReference type="InterPro" id="IPR025711">
    <property type="entry name" value="PepSY"/>
</dbReference>
<dbReference type="AlphaFoldDB" id="A0A5C5U6E7"/>
<evidence type="ECO:0000259" key="2">
    <source>
        <dbReference type="Pfam" id="PF13670"/>
    </source>
</evidence>
<feature type="domain" description="PepSY" evidence="2">
    <location>
        <begin position="16"/>
        <end position="96"/>
    </location>
</feature>
<protein>
    <submittedName>
        <fullName evidence="3">PepSY domain-containing protein</fullName>
    </submittedName>
</protein>
<feature type="signal peptide" evidence="1">
    <location>
        <begin position="1"/>
        <end position="28"/>
    </location>
</feature>
<dbReference type="RefSeq" id="WP_146387193.1">
    <property type="nucleotide sequence ID" value="NZ_VOHK01000003.1"/>
</dbReference>
<evidence type="ECO:0000313" key="3">
    <source>
        <dbReference type="EMBL" id="TWT21446.1"/>
    </source>
</evidence>